<protein>
    <submittedName>
        <fullName evidence="1">Uncharacterized protein</fullName>
    </submittedName>
</protein>
<dbReference type="EMBL" id="JYDH01001319">
    <property type="protein sequence ID" value="KRY24928.1"/>
    <property type="molecule type" value="Genomic_DNA"/>
</dbReference>
<proteinExistence type="predicted"/>
<feature type="non-terminal residue" evidence="1">
    <location>
        <position position="80"/>
    </location>
</feature>
<reference evidence="1 2" key="1">
    <citation type="submission" date="2015-01" db="EMBL/GenBank/DDBJ databases">
        <title>Evolution of Trichinella species and genotypes.</title>
        <authorList>
            <person name="Korhonen P.K."/>
            <person name="Edoardo P."/>
            <person name="Giuseppe L.R."/>
            <person name="Gasser R.B."/>
        </authorList>
    </citation>
    <scope>NUCLEOTIDE SEQUENCE [LARGE SCALE GENOMIC DNA]</scope>
    <source>
        <strain evidence="1">ISS3</strain>
    </source>
</reference>
<dbReference type="AlphaFoldDB" id="A0A0V1AJA6"/>
<keyword evidence="2" id="KW-1185">Reference proteome</keyword>
<dbReference type="Proteomes" id="UP000054776">
    <property type="component" value="Unassembled WGS sequence"/>
</dbReference>
<name>A0A0V1AJA6_TRISP</name>
<evidence type="ECO:0000313" key="2">
    <source>
        <dbReference type="Proteomes" id="UP000054776"/>
    </source>
</evidence>
<evidence type="ECO:0000313" key="1">
    <source>
        <dbReference type="EMBL" id="KRY24928.1"/>
    </source>
</evidence>
<sequence length="80" mass="9626">MDTWSRYEEIITKLLDSTMDQKTIDVYTEERETVENMERELVVRECKSTEYTPITQTGSSNVRLPKMEIKKFNGEYHDWQ</sequence>
<dbReference type="InParanoid" id="A0A0V1AJA6"/>
<comment type="caution">
    <text evidence="1">The sequence shown here is derived from an EMBL/GenBank/DDBJ whole genome shotgun (WGS) entry which is preliminary data.</text>
</comment>
<organism evidence="1 2">
    <name type="scientific">Trichinella spiralis</name>
    <name type="common">Trichina worm</name>
    <dbReference type="NCBI Taxonomy" id="6334"/>
    <lineage>
        <taxon>Eukaryota</taxon>
        <taxon>Metazoa</taxon>
        <taxon>Ecdysozoa</taxon>
        <taxon>Nematoda</taxon>
        <taxon>Enoplea</taxon>
        <taxon>Dorylaimia</taxon>
        <taxon>Trichinellida</taxon>
        <taxon>Trichinellidae</taxon>
        <taxon>Trichinella</taxon>
    </lineage>
</organism>
<dbReference type="OrthoDB" id="5862292at2759"/>
<gene>
    <name evidence="1" type="ORF">T01_12256</name>
</gene>
<accession>A0A0V1AJA6</accession>